<keyword evidence="1" id="KW-0687">Ribonucleoprotein</keyword>
<keyword evidence="1" id="KW-0689">Ribosomal protein</keyword>
<sequence length="310" mass="34788">MKPVRGSDRAPSKAPNLKNKKNLRLTCSALVSYEPVTSDSDRGKSTDPRPAQKRRRAEGSPSAPIKVKGQDNWKLMPVSSITALENMLDLSILETIASMRTEKKESQEHLNIMKNRFLAQCAQLKVPVQKQHDLGRSSHRHQEESKKSVVGKTTLSTLEEDLKAVVCAVEKSRGADCLFTASVHHDERQDGGCGGESERGGYLHWGHIEMIRLTINRKMDSRTTFARWRISGPYKPITRKGLGQRMGGGKGAIDHYVTPVRYGRLIVEVMSRESLADMQKEQAEMEQNNQNPWTFKQIARGTMLGIRKAL</sequence>
<name>A0ACB7EHN2_NIBAL</name>
<dbReference type="EMBL" id="CM024795">
    <property type="protein sequence ID" value="KAG8001622.1"/>
    <property type="molecule type" value="Genomic_DNA"/>
</dbReference>
<feature type="non-terminal residue" evidence="1">
    <location>
        <position position="310"/>
    </location>
</feature>
<organism evidence="1 2">
    <name type="scientific">Nibea albiflora</name>
    <name type="common">Yellow drum</name>
    <name type="synonym">Corvina albiflora</name>
    <dbReference type="NCBI Taxonomy" id="240163"/>
    <lineage>
        <taxon>Eukaryota</taxon>
        <taxon>Metazoa</taxon>
        <taxon>Chordata</taxon>
        <taxon>Craniata</taxon>
        <taxon>Vertebrata</taxon>
        <taxon>Euteleostomi</taxon>
        <taxon>Actinopterygii</taxon>
        <taxon>Neopterygii</taxon>
        <taxon>Teleostei</taxon>
        <taxon>Neoteleostei</taxon>
        <taxon>Acanthomorphata</taxon>
        <taxon>Eupercaria</taxon>
        <taxon>Sciaenidae</taxon>
        <taxon>Nibea</taxon>
    </lineage>
</organism>
<proteinExistence type="predicted"/>
<evidence type="ECO:0000313" key="2">
    <source>
        <dbReference type="Proteomes" id="UP000805704"/>
    </source>
</evidence>
<comment type="caution">
    <text evidence="1">The sequence shown here is derived from an EMBL/GenBank/DDBJ whole genome shotgun (WGS) entry which is preliminary data.</text>
</comment>
<evidence type="ECO:0000313" key="1">
    <source>
        <dbReference type="EMBL" id="KAG8001622.1"/>
    </source>
</evidence>
<reference evidence="1" key="1">
    <citation type="submission" date="2020-04" db="EMBL/GenBank/DDBJ databases">
        <title>A chromosome-scale assembly and high-density genetic map of the yellow drum (Nibea albiflora) genome.</title>
        <authorList>
            <person name="Xu D."/>
            <person name="Zhang W."/>
            <person name="Chen R."/>
            <person name="Tan P."/>
            <person name="Wang L."/>
            <person name="Song H."/>
            <person name="Tian L."/>
            <person name="Zhu Q."/>
            <person name="Wang B."/>
        </authorList>
    </citation>
    <scope>NUCLEOTIDE SEQUENCE</scope>
    <source>
        <strain evidence="1">ZJHYS-2018</strain>
    </source>
</reference>
<accession>A0ACB7EHN2</accession>
<gene>
    <name evidence="1" type="primary">MRPL16</name>
    <name evidence="1" type="ORF">GBF38_007357</name>
</gene>
<dbReference type="Proteomes" id="UP000805704">
    <property type="component" value="Chromosome 7"/>
</dbReference>
<keyword evidence="2" id="KW-1185">Reference proteome</keyword>
<protein>
    <submittedName>
        <fullName evidence="1">39S ribosomal protein L16</fullName>
    </submittedName>
</protein>